<dbReference type="AlphaFoldDB" id="A0AAJ8JYN3"/>
<dbReference type="GO" id="GO:0051083">
    <property type="term" value="P:'de novo' cotranslational protein folding"/>
    <property type="evidence" value="ECO:0007669"/>
    <property type="project" value="TreeGrafter"/>
</dbReference>
<dbReference type="InterPro" id="IPR051970">
    <property type="entry name" value="TEL2_Regulation"/>
</dbReference>
<dbReference type="KEGG" id="cdep:91090287"/>
<reference evidence="4" key="3">
    <citation type="submission" date="2024-01" db="EMBL/GenBank/DDBJ databases">
        <authorList>
            <person name="Coelho M.A."/>
            <person name="David-Palma M."/>
            <person name="Shea T."/>
            <person name="Sun S."/>
            <person name="Cuomo C.A."/>
            <person name="Heitman J."/>
        </authorList>
    </citation>
    <scope>NUCLEOTIDE SEQUENCE</scope>
    <source>
        <strain evidence="4">CBS 7841</strain>
    </source>
</reference>
<evidence type="ECO:0000313" key="4">
    <source>
        <dbReference type="EMBL" id="WVN90836.1"/>
    </source>
</evidence>
<dbReference type="Proteomes" id="UP000094043">
    <property type="component" value="Chromosome 8"/>
</dbReference>
<dbReference type="InterPro" id="IPR019337">
    <property type="entry name" value="Telomere_length_regulation_dom"/>
</dbReference>
<reference evidence="4" key="1">
    <citation type="submission" date="2016-06" db="EMBL/GenBank/DDBJ databases">
        <authorList>
            <person name="Cuomo C."/>
            <person name="Litvintseva A."/>
            <person name="Heitman J."/>
            <person name="Chen Y."/>
            <person name="Sun S."/>
            <person name="Springer D."/>
            <person name="Dromer F."/>
            <person name="Young S."/>
            <person name="Zeng Q."/>
            <person name="Chapman S."/>
            <person name="Gujja S."/>
            <person name="Saif S."/>
            <person name="Birren B."/>
        </authorList>
    </citation>
    <scope>NUCLEOTIDE SEQUENCE</scope>
    <source>
        <strain evidence="4">CBS 7841</strain>
    </source>
</reference>
<dbReference type="GeneID" id="91090287"/>
<feature type="region of interest" description="Disordered" evidence="2">
    <location>
        <begin position="572"/>
        <end position="634"/>
    </location>
</feature>
<keyword evidence="5" id="KW-1185">Reference proteome</keyword>
<organism evidence="4 5">
    <name type="scientific">Cryptococcus depauperatus CBS 7841</name>
    <dbReference type="NCBI Taxonomy" id="1295531"/>
    <lineage>
        <taxon>Eukaryota</taxon>
        <taxon>Fungi</taxon>
        <taxon>Dikarya</taxon>
        <taxon>Basidiomycota</taxon>
        <taxon>Agaricomycotina</taxon>
        <taxon>Tremellomycetes</taxon>
        <taxon>Tremellales</taxon>
        <taxon>Cryptococcaceae</taxon>
        <taxon>Cryptococcus</taxon>
    </lineage>
</organism>
<name>A0AAJ8JYN3_9TREE</name>
<feature type="domain" description="Telomere length regulation protein conserved" evidence="3">
    <location>
        <begin position="660"/>
        <end position="771"/>
    </location>
</feature>
<sequence>MDPAKQFQQLKSFLRIPQPSIQDLGREVSSTLDILGIGDSLVKSPDGVVAQVGAIARYLPAVQQLLIQDTLPPVISVLDHATRELVLGLFVPSKVAQGIGIRRHVALVSCLTLPSYLNAPREGQPTLPRNMRLFLVSVLDRLTRFYGLDDVYHAVFSTKMETKEGMQRLQWEEVLKALVGIPAKVGNAVGRWKAEEADDVSVPAALLPKDYFDGLVKRLEGLMIVVDTAPLQLVLEKLSAVGLLSSHVADSTSRTPSMLPSLLPPLLEHLHPPSGSSLAPYPPDFLSSIILSLPGSVITSFVKALSTHLTYHLVDSSSTLRPDRPDQRIKRAVQVLIAIVGEPKVGNEVWDALIKSITGDGGSSRMHLGEYREQSRNRLIVGWIGTGGESVAKAFIDTIVEAWTDAKYIKFSMYSQQFRLTHVLLLAISLITPYSQWLVNLSHRPKFILTFQSYLSHPDPSIRRLGMVVAEIMSELTVPETTQVNQTKEADEIEELRKGLEVDENDNADMKPMVSANVESSRLKFKGMWDGYGDGKEEARWLRECVGVRDGDAAIDGSEEEWLLGWRTKQTKSPTNLISSPPPAQQTASLPPEKPNSKPQKKPRIVMLDPDQQDDPLVGYESSSPSSTRAPSPTAEYLEEIAADPSLGLDEVNKKKAQRPLYIPQLTALLKEREKPECVEMGLQWGEGLVRAKREFGTELAENAVGVTLMVLGLNDKFQIEEFEDKRQGLLSSLVACAPKQVAPFLIEQYFSAQFSVQHKFLILTALAMGARELAGLSVPQPQRTTRAIDFPTKTLPPALHNKYITSLDVPPNRLIVNEAQIDQAINGIRDVILSKGVRQGEETIPELARERRLRVTQPRHTKVAPVNSLAASRMAQDPLPVPVVAFKDIAAEYFVMPLINRFWHHFQDSSIREERALMMGARYRSAGTGMVLSPMVMEKFLMSLTLMLDSARHSPVFLSVLCPEALELAVTIGVRHPPRPKLAHEEDLFDQHQPEAQVLSAALELTLVCLDISIDLDRGRTLAMDHTGLIMAVGEWASSVFKMENEGGGVAAGQGIRKGGGIRAEAAGVVIKMGEIGEKWGHSCIN</sequence>
<gene>
    <name evidence="4" type="ORF">L203_106079</name>
</gene>
<reference evidence="4" key="2">
    <citation type="journal article" date="2022" name="Elife">
        <title>Obligate sexual reproduction of a homothallic fungus closely related to the Cryptococcus pathogenic species complex.</title>
        <authorList>
            <person name="Passer A.R."/>
            <person name="Clancey S.A."/>
            <person name="Shea T."/>
            <person name="David-Palma M."/>
            <person name="Averette A.F."/>
            <person name="Boekhout T."/>
            <person name="Porcel B.M."/>
            <person name="Nowrousian M."/>
            <person name="Cuomo C.A."/>
            <person name="Sun S."/>
            <person name="Heitman J."/>
            <person name="Coelho M.A."/>
        </authorList>
    </citation>
    <scope>NUCLEOTIDE SEQUENCE</scope>
    <source>
        <strain evidence="4">CBS 7841</strain>
    </source>
</reference>
<evidence type="ECO:0000256" key="1">
    <source>
        <dbReference type="ARBA" id="ARBA00006133"/>
    </source>
</evidence>
<dbReference type="EMBL" id="CP143791">
    <property type="protein sequence ID" value="WVN90836.1"/>
    <property type="molecule type" value="Genomic_DNA"/>
</dbReference>
<dbReference type="GO" id="GO:0051879">
    <property type="term" value="F:Hsp90 protein binding"/>
    <property type="evidence" value="ECO:0007669"/>
    <property type="project" value="TreeGrafter"/>
</dbReference>
<protein>
    <recommendedName>
        <fullName evidence="3">Telomere length regulation protein conserved domain-containing protein</fullName>
    </recommendedName>
</protein>
<comment type="similarity">
    <text evidence="1">Belongs to the TEL2 family.</text>
</comment>
<feature type="compositionally biased region" description="Polar residues" evidence="2">
    <location>
        <begin position="572"/>
        <end position="589"/>
    </location>
</feature>
<dbReference type="GO" id="GO:0005829">
    <property type="term" value="C:cytosol"/>
    <property type="evidence" value="ECO:0007669"/>
    <property type="project" value="TreeGrafter"/>
</dbReference>
<dbReference type="Pfam" id="PF10193">
    <property type="entry name" value="Telomere_reg-2"/>
    <property type="match status" value="1"/>
</dbReference>
<evidence type="ECO:0000256" key="2">
    <source>
        <dbReference type="SAM" id="MobiDB-lite"/>
    </source>
</evidence>
<proteinExistence type="inferred from homology"/>
<dbReference type="Gene3D" id="1.25.40.720">
    <property type="entry name" value="Telomere length regulation protein 2, C-terminal domain"/>
    <property type="match status" value="1"/>
</dbReference>
<feature type="compositionally biased region" description="Low complexity" evidence="2">
    <location>
        <begin position="622"/>
        <end position="634"/>
    </location>
</feature>
<accession>A0AAJ8JYN3</accession>
<dbReference type="PANTHER" id="PTHR15830:SF10">
    <property type="entry name" value="TELOMERE LENGTH REGULATION PROTEIN TEL2 HOMOLOG"/>
    <property type="match status" value="1"/>
</dbReference>
<dbReference type="GO" id="GO:0042162">
    <property type="term" value="F:telomeric DNA binding"/>
    <property type="evidence" value="ECO:0007669"/>
    <property type="project" value="TreeGrafter"/>
</dbReference>
<dbReference type="InterPro" id="IPR038528">
    <property type="entry name" value="TEL2_C_sf"/>
</dbReference>
<evidence type="ECO:0000259" key="3">
    <source>
        <dbReference type="Pfam" id="PF10193"/>
    </source>
</evidence>
<dbReference type="PANTHER" id="PTHR15830">
    <property type="entry name" value="TELOMERE LENGTH REGULATION PROTEIN TEL2 FAMILY MEMBER"/>
    <property type="match status" value="1"/>
</dbReference>
<dbReference type="RefSeq" id="XP_066071536.1">
    <property type="nucleotide sequence ID" value="XM_066215439.1"/>
</dbReference>
<evidence type="ECO:0000313" key="5">
    <source>
        <dbReference type="Proteomes" id="UP000094043"/>
    </source>
</evidence>